<evidence type="ECO:0000256" key="5">
    <source>
        <dbReference type="PROSITE-ProRule" id="PRU00169"/>
    </source>
</evidence>
<dbReference type="KEGG" id="obg:Verru16b_00336"/>
<dbReference type="InterPro" id="IPR011006">
    <property type="entry name" value="CheY-like_superfamily"/>
</dbReference>
<dbReference type="SMART" id="SM00421">
    <property type="entry name" value="HTH_LUXR"/>
    <property type="match status" value="1"/>
</dbReference>
<dbReference type="InterPro" id="IPR016032">
    <property type="entry name" value="Sig_transdc_resp-reg_C-effctor"/>
</dbReference>
<sequence>MFARRRGSATPPYTQTMKKIRLLLVDDQSLFREALRTLLSLQPDLEIVAEAENGERALALAKVHQPDVILMDLRMPVMGGVEATRRIQQTAPAIRVMVLTTFEEDEEIFEALRAGAVGYLLKACSADKLCESVRAAAKGAAVLEPSVAARLMAEVNRSAAHSGRKATQVLADPLTERELAVLKLLAAGRSNKEIGTGLNITEGTVKNHMTNVLGKLGVLDRTQAALKARELGLI</sequence>
<dbReference type="PROSITE" id="PS50043">
    <property type="entry name" value="HTH_LUXR_2"/>
    <property type="match status" value="1"/>
</dbReference>
<dbReference type="Proteomes" id="UP000095228">
    <property type="component" value="Chromosome"/>
</dbReference>
<dbReference type="PROSITE" id="PS50110">
    <property type="entry name" value="RESPONSE_REGULATORY"/>
    <property type="match status" value="1"/>
</dbReference>
<keyword evidence="2" id="KW-0805">Transcription regulation</keyword>
<dbReference type="SUPFAM" id="SSF52172">
    <property type="entry name" value="CheY-like"/>
    <property type="match status" value="1"/>
</dbReference>
<dbReference type="GO" id="GO:0003677">
    <property type="term" value="F:DNA binding"/>
    <property type="evidence" value="ECO:0007669"/>
    <property type="project" value="UniProtKB-KW"/>
</dbReference>
<dbReference type="CDD" id="cd06170">
    <property type="entry name" value="LuxR_C_like"/>
    <property type="match status" value="1"/>
</dbReference>
<evidence type="ECO:0000256" key="1">
    <source>
        <dbReference type="ARBA" id="ARBA00022553"/>
    </source>
</evidence>
<dbReference type="EMBL" id="CP016094">
    <property type="protein sequence ID" value="AOS43293.1"/>
    <property type="molecule type" value="Genomic_DNA"/>
</dbReference>
<proteinExistence type="predicted"/>
<accession>A0A1I7PI38</accession>
<keyword evidence="9" id="KW-1185">Reference proteome</keyword>
<dbReference type="Pfam" id="PF00196">
    <property type="entry name" value="GerE"/>
    <property type="match status" value="1"/>
</dbReference>
<reference evidence="8 9" key="1">
    <citation type="submission" date="2016-06" db="EMBL/GenBank/DDBJ databases">
        <title>Three novel species with peptidoglycan cell walls form the new genus Lacunisphaera gen. nov. in the family Opitutaceae of the verrucomicrobial subdivision 4.</title>
        <authorList>
            <person name="Rast P."/>
            <person name="Gloeckner I."/>
            <person name="Jogler M."/>
            <person name="Boedeker C."/>
            <person name="Jeske O."/>
            <person name="Wiegand S."/>
            <person name="Reinhardt R."/>
            <person name="Schumann P."/>
            <person name="Rohde M."/>
            <person name="Spring S."/>
            <person name="Gloeckner F.O."/>
            <person name="Jogler C."/>
        </authorList>
    </citation>
    <scope>NUCLEOTIDE SEQUENCE [LARGE SCALE GENOMIC DNA]</scope>
    <source>
        <strain evidence="8 9">IG16b</strain>
    </source>
</reference>
<evidence type="ECO:0000259" key="6">
    <source>
        <dbReference type="PROSITE" id="PS50043"/>
    </source>
</evidence>
<evidence type="ECO:0000256" key="4">
    <source>
        <dbReference type="ARBA" id="ARBA00023163"/>
    </source>
</evidence>
<dbReference type="InterPro" id="IPR000792">
    <property type="entry name" value="Tscrpt_reg_LuxR_C"/>
</dbReference>
<keyword evidence="1 5" id="KW-0597">Phosphoprotein</keyword>
<organism evidence="8 9">
    <name type="scientific">Lacunisphaera limnophila</name>
    <dbReference type="NCBI Taxonomy" id="1838286"/>
    <lineage>
        <taxon>Bacteria</taxon>
        <taxon>Pseudomonadati</taxon>
        <taxon>Verrucomicrobiota</taxon>
        <taxon>Opitutia</taxon>
        <taxon>Opitutales</taxon>
        <taxon>Opitutaceae</taxon>
        <taxon>Lacunisphaera</taxon>
    </lineage>
</organism>
<dbReference type="AlphaFoldDB" id="A0A1I7PI38"/>
<gene>
    <name evidence="8" type="primary">degU_1</name>
    <name evidence="8" type="ORF">Verru16b_00336</name>
</gene>
<dbReference type="PANTHER" id="PTHR43214:SF24">
    <property type="entry name" value="TRANSCRIPTIONAL REGULATORY PROTEIN NARL-RELATED"/>
    <property type="match status" value="1"/>
</dbReference>
<dbReference type="STRING" id="1838286.Verru16b_00336"/>
<dbReference type="SUPFAM" id="SSF46894">
    <property type="entry name" value="C-terminal effector domain of the bipartite response regulators"/>
    <property type="match status" value="1"/>
</dbReference>
<evidence type="ECO:0000313" key="9">
    <source>
        <dbReference type="Proteomes" id="UP000095228"/>
    </source>
</evidence>
<dbReference type="PRINTS" id="PR00038">
    <property type="entry name" value="HTHLUXR"/>
</dbReference>
<dbReference type="Pfam" id="PF00072">
    <property type="entry name" value="Response_reg"/>
    <property type="match status" value="1"/>
</dbReference>
<feature type="domain" description="HTH luxR-type" evidence="6">
    <location>
        <begin position="167"/>
        <end position="232"/>
    </location>
</feature>
<dbReference type="GO" id="GO:0006355">
    <property type="term" value="P:regulation of DNA-templated transcription"/>
    <property type="evidence" value="ECO:0007669"/>
    <property type="project" value="InterPro"/>
</dbReference>
<dbReference type="SMART" id="SM00448">
    <property type="entry name" value="REC"/>
    <property type="match status" value="1"/>
</dbReference>
<dbReference type="InterPro" id="IPR058245">
    <property type="entry name" value="NreC/VraR/RcsB-like_REC"/>
</dbReference>
<dbReference type="CDD" id="cd17535">
    <property type="entry name" value="REC_NarL-like"/>
    <property type="match status" value="1"/>
</dbReference>
<evidence type="ECO:0000256" key="2">
    <source>
        <dbReference type="ARBA" id="ARBA00023015"/>
    </source>
</evidence>
<feature type="modified residue" description="4-aspartylphosphate" evidence="5">
    <location>
        <position position="72"/>
    </location>
</feature>
<dbReference type="InterPro" id="IPR039420">
    <property type="entry name" value="WalR-like"/>
</dbReference>
<keyword evidence="3" id="KW-0238">DNA-binding</keyword>
<evidence type="ECO:0000313" key="8">
    <source>
        <dbReference type="EMBL" id="AOS43293.1"/>
    </source>
</evidence>
<dbReference type="PANTHER" id="PTHR43214">
    <property type="entry name" value="TWO-COMPONENT RESPONSE REGULATOR"/>
    <property type="match status" value="1"/>
</dbReference>
<protein>
    <submittedName>
        <fullName evidence="8">Transcriptional regulatory protein DegU</fullName>
    </submittedName>
</protein>
<dbReference type="PROSITE" id="PS00622">
    <property type="entry name" value="HTH_LUXR_1"/>
    <property type="match status" value="1"/>
</dbReference>
<feature type="domain" description="Response regulatory" evidence="7">
    <location>
        <begin position="21"/>
        <end position="137"/>
    </location>
</feature>
<dbReference type="GO" id="GO:0000160">
    <property type="term" value="P:phosphorelay signal transduction system"/>
    <property type="evidence" value="ECO:0007669"/>
    <property type="project" value="InterPro"/>
</dbReference>
<name>A0A1I7PI38_9BACT</name>
<evidence type="ECO:0000259" key="7">
    <source>
        <dbReference type="PROSITE" id="PS50110"/>
    </source>
</evidence>
<evidence type="ECO:0000256" key="3">
    <source>
        <dbReference type="ARBA" id="ARBA00023125"/>
    </source>
</evidence>
<dbReference type="Gene3D" id="3.40.50.2300">
    <property type="match status" value="1"/>
</dbReference>
<keyword evidence="4" id="KW-0804">Transcription</keyword>
<dbReference type="InterPro" id="IPR001789">
    <property type="entry name" value="Sig_transdc_resp-reg_receiver"/>
</dbReference>